<comment type="caution">
    <text evidence="12">The sequence shown here is derived from an EMBL/GenBank/DDBJ whole genome shotgun (WGS) entry which is preliminary data.</text>
</comment>
<feature type="compositionally biased region" description="Low complexity" evidence="10">
    <location>
        <begin position="378"/>
        <end position="388"/>
    </location>
</feature>
<feature type="repeat" description="WD" evidence="9">
    <location>
        <begin position="60"/>
        <end position="91"/>
    </location>
</feature>
<comment type="subcellular location">
    <subcellularLocation>
        <location evidence="1">Nucleus</location>
    </subcellularLocation>
</comment>
<keyword evidence="7" id="KW-0234">DNA repair</keyword>
<sequence length="695" mass="75560">MRVKPLQIHWHDKQPIYSAHFEPGPKGRLATAGGDGNVRLWKVVKDKDKDSTHIEFLSSLNRHTAAVNVVRFSPTAECLASAGDDGNIILWRPTESKEPVNRFAETDDAEFERETWRVQSMMRGSLSDIYDLAWSPDGRYIISGSIDNTARVWDVKDAKCIHVIADHHHYVQGVAWDPLGEFIATQSSDRSVHIYAFKVDKHGHVAVTSLGKSTKLDLTKLRSIPQPSVPAANATQSTGTKVKGDDCEMTAETNAEKEETSKPTRVNPKSFRLYHDETLTSFFRRLSFTPDGSMLLAPAGQYKAPIHKPGIQKDEEPNAAPQASDLETRNTVYVYARRDFSKGPVAHLPGHKKPSVAIRCSPILYELRQQLQPPDQTSSYYRRPSSSSDPAKGVSVPASSLAPVGGGKEALKVPSAFGLGYRSIYAVATQDSILIYDTQQTAALALVSHLHYATFTDMTWSSDGCDLILTSSDGFCSIISFEEGELGTVYTPLKSMVSLLPTQEITTMAHNESLDSAASIAATAGMLQRLSGLSLAEQKELMEHKEQPKGKGKQDKDKTESTNEGKKGTVKQLFSKSKTAAQSQAQASTATQRTAFKTERGGDLVMASVSEQPTPKKRRIQPTFVSALPGSAPAPASPSSVMNTPVPSQLSTFTNMSPVNSSNANSSTNGGNTTADGKPAKRRIQPTFVSALPGR</sequence>
<evidence type="ECO:0000256" key="4">
    <source>
        <dbReference type="ARBA" id="ARBA00022737"/>
    </source>
</evidence>
<feature type="region of interest" description="Disordered" evidence="10">
    <location>
        <begin position="227"/>
        <end position="246"/>
    </location>
</feature>
<name>A0A9P6QAU6_9FUNG</name>
<evidence type="ECO:0000256" key="6">
    <source>
        <dbReference type="ARBA" id="ARBA00022853"/>
    </source>
</evidence>
<dbReference type="PROSITE" id="PS50294">
    <property type="entry name" value="WD_REPEATS_REGION"/>
    <property type="match status" value="2"/>
</dbReference>
<accession>A0A9P6QAU6</accession>
<evidence type="ECO:0000256" key="2">
    <source>
        <dbReference type="ARBA" id="ARBA00007306"/>
    </source>
</evidence>
<feature type="compositionally biased region" description="Basic and acidic residues" evidence="10">
    <location>
        <begin position="542"/>
        <end position="567"/>
    </location>
</feature>
<evidence type="ECO:0000256" key="10">
    <source>
        <dbReference type="SAM" id="MobiDB-lite"/>
    </source>
</evidence>
<dbReference type="InterPro" id="IPR045145">
    <property type="entry name" value="PTHR15271"/>
</dbReference>
<dbReference type="Proteomes" id="UP000726737">
    <property type="component" value="Unassembled WGS sequence"/>
</dbReference>
<dbReference type="SUPFAM" id="SSF50978">
    <property type="entry name" value="WD40 repeat-like"/>
    <property type="match status" value="1"/>
</dbReference>
<evidence type="ECO:0000256" key="7">
    <source>
        <dbReference type="ARBA" id="ARBA00023204"/>
    </source>
</evidence>
<feature type="repeat" description="WD" evidence="9">
    <location>
        <begin position="122"/>
        <end position="163"/>
    </location>
</feature>
<dbReference type="EMBL" id="JAAAJA010000082">
    <property type="protein sequence ID" value="KAG0263102.1"/>
    <property type="molecule type" value="Genomic_DNA"/>
</dbReference>
<keyword evidence="4" id="KW-0677">Repeat</keyword>
<dbReference type="PROSITE" id="PS00678">
    <property type="entry name" value="WD_REPEATS_1"/>
    <property type="match status" value="1"/>
</dbReference>
<evidence type="ECO:0000313" key="13">
    <source>
        <dbReference type="Proteomes" id="UP000726737"/>
    </source>
</evidence>
<dbReference type="PANTHER" id="PTHR15271">
    <property type="entry name" value="CHROMATIN ASSEMBLY FACTOR 1 SUBUNIT B"/>
    <property type="match status" value="1"/>
</dbReference>
<feature type="domain" description="CAF1B/HIR1 beta-propeller" evidence="11">
    <location>
        <begin position="1"/>
        <end position="202"/>
    </location>
</feature>
<dbReference type="GO" id="GO:0005634">
    <property type="term" value="C:nucleus"/>
    <property type="evidence" value="ECO:0007669"/>
    <property type="project" value="UniProtKB-SubCell"/>
</dbReference>
<comment type="similarity">
    <text evidence="2">Belongs to the WD repeat HIR1 family.</text>
</comment>
<keyword evidence="3 9" id="KW-0853">WD repeat</keyword>
<evidence type="ECO:0000313" key="12">
    <source>
        <dbReference type="EMBL" id="KAG0263102.1"/>
    </source>
</evidence>
<feature type="compositionally biased region" description="Low complexity" evidence="10">
    <location>
        <begin position="660"/>
        <end position="675"/>
    </location>
</feature>
<dbReference type="GO" id="GO:0006281">
    <property type="term" value="P:DNA repair"/>
    <property type="evidence" value="ECO:0007669"/>
    <property type="project" value="UniProtKB-KW"/>
</dbReference>
<organism evidence="12 13">
    <name type="scientific">Mortierella polycephala</name>
    <dbReference type="NCBI Taxonomy" id="41804"/>
    <lineage>
        <taxon>Eukaryota</taxon>
        <taxon>Fungi</taxon>
        <taxon>Fungi incertae sedis</taxon>
        <taxon>Mucoromycota</taxon>
        <taxon>Mortierellomycotina</taxon>
        <taxon>Mortierellomycetes</taxon>
        <taxon>Mortierellales</taxon>
        <taxon>Mortierellaceae</taxon>
        <taxon>Mortierella</taxon>
    </lineage>
</organism>
<evidence type="ECO:0000259" key="11">
    <source>
        <dbReference type="Pfam" id="PF24105"/>
    </source>
</evidence>
<dbReference type="PANTHER" id="PTHR15271:SF4">
    <property type="entry name" value="CHROMATIN ASSEMBLY FACTOR 1 SUBUNIT B"/>
    <property type="match status" value="1"/>
</dbReference>
<dbReference type="InterPro" id="IPR015943">
    <property type="entry name" value="WD40/YVTN_repeat-like_dom_sf"/>
</dbReference>
<evidence type="ECO:0000256" key="5">
    <source>
        <dbReference type="ARBA" id="ARBA00022763"/>
    </source>
</evidence>
<dbReference type="AlphaFoldDB" id="A0A9P6QAU6"/>
<dbReference type="GO" id="GO:0006334">
    <property type="term" value="P:nucleosome assembly"/>
    <property type="evidence" value="ECO:0007669"/>
    <property type="project" value="TreeGrafter"/>
</dbReference>
<dbReference type="InterPro" id="IPR001680">
    <property type="entry name" value="WD40_rpt"/>
</dbReference>
<feature type="repeat" description="WD" evidence="9">
    <location>
        <begin position="164"/>
        <end position="195"/>
    </location>
</feature>
<evidence type="ECO:0000256" key="3">
    <source>
        <dbReference type="ARBA" id="ARBA00022574"/>
    </source>
</evidence>
<keyword evidence="8" id="KW-0539">Nucleus</keyword>
<feature type="region of interest" description="Disordered" evidence="10">
    <location>
        <begin position="542"/>
        <end position="695"/>
    </location>
</feature>
<proteinExistence type="inferred from homology"/>
<feature type="compositionally biased region" description="Polar residues" evidence="10">
    <location>
        <begin position="641"/>
        <end position="659"/>
    </location>
</feature>
<dbReference type="PROSITE" id="PS50082">
    <property type="entry name" value="WD_REPEATS_2"/>
    <property type="match status" value="3"/>
</dbReference>
<feature type="region of interest" description="Disordered" evidence="10">
    <location>
        <begin position="374"/>
        <end position="405"/>
    </location>
</feature>
<reference evidence="12" key="1">
    <citation type="journal article" date="2020" name="Fungal Divers.">
        <title>Resolving the Mortierellaceae phylogeny through synthesis of multi-gene phylogenetics and phylogenomics.</title>
        <authorList>
            <person name="Vandepol N."/>
            <person name="Liber J."/>
            <person name="Desiro A."/>
            <person name="Na H."/>
            <person name="Kennedy M."/>
            <person name="Barry K."/>
            <person name="Grigoriev I.V."/>
            <person name="Miller A.N."/>
            <person name="O'Donnell K."/>
            <person name="Stajich J.E."/>
            <person name="Bonito G."/>
        </authorList>
    </citation>
    <scope>NUCLEOTIDE SEQUENCE</scope>
    <source>
        <strain evidence="12">KOD948</strain>
    </source>
</reference>
<evidence type="ECO:0000256" key="8">
    <source>
        <dbReference type="ARBA" id="ARBA00023242"/>
    </source>
</evidence>
<keyword evidence="13" id="KW-1185">Reference proteome</keyword>
<gene>
    <name evidence="12" type="ORF">BG011_009305</name>
</gene>
<feature type="compositionally biased region" description="Low complexity" evidence="10">
    <location>
        <begin position="575"/>
        <end position="595"/>
    </location>
</feature>
<dbReference type="InterPro" id="IPR019775">
    <property type="entry name" value="WD40_repeat_CS"/>
</dbReference>
<protein>
    <recommendedName>
        <fullName evidence="11">CAF1B/HIR1 beta-propeller domain-containing protein</fullName>
    </recommendedName>
</protein>
<feature type="compositionally biased region" description="Low complexity" evidence="10">
    <location>
        <begin position="626"/>
        <end position="640"/>
    </location>
</feature>
<keyword evidence="6" id="KW-0156">Chromatin regulator</keyword>
<dbReference type="GO" id="GO:0006335">
    <property type="term" value="P:DNA replication-dependent chromatin assembly"/>
    <property type="evidence" value="ECO:0007669"/>
    <property type="project" value="InterPro"/>
</dbReference>
<dbReference type="Gene3D" id="2.130.10.10">
    <property type="entry name" value="YVTN repeat-like/Quinoprotein amine dehydrogenase"/>
    <property type="match status" value="2"/>
</dbReference>
<evidence type="ECO:0000256" key="1">
    <source>
        <dbReference type="ARBA" id="ARBA00004123"/>
    </source>
</evidence>
<dbReference type="GO" id="GO:0033186">
    <property type="term" value="C:CAF-1 complex"/>
    <property type="evidence" value="ECO:0007669"/>
    <property type="project" value="TreeGrafter"/>
</dbReference>
<dbReference type="InterPro" id="IPR036322">
    <property type="entry name" value="WD40_repeat_dom_sf"/>
</dbReference>
<evidence type="ECO:0000256" key="9">
    <source>
        <dbReference type="PROSITE-ProRule" id="PRU00221"/>
    </source>
</evidence>
<dbReference type="InterPro" id="IPR055410">
    <property type="entry name" value="Beta-prop_CAF1B_HIR1"/>
</dbReference>
<feature type="domain" description="CAF1B/HIR1 beta-propeller" evidence="11">
    <location>
        <begin position="252"/>
        <end position="486"/>
    </location>
</feature>
<dbReference type="Pfam" id="PF24105">
    <property type="entry name" value="Beta-prop_CAF1B_HIR1"/>
    <property type="match status" value="2"/>
</dbReference>
<dbReference type="OrthoDB" id="71227at2759"/>
<dbReference type="SMART" id="SM00320">
    <property type="entry name" value="WD40"/>
    <property type="match status" value="5"/>
</dbReference>
<keyword evidence="5" id="KW-0227">DNA damage</keyword>